<sequence>MERRRRGELWWGLGFISPWLVGFLAFTLVPVVSSLYYSFTDYNLMNPPRWVGAANFSTLFADPTFYESMKNTVYMVLVGLPVHLLWALVLAFLLARPLKGIAFFRALYYLPTVVPIVASTLLWRWIFNPNYGILNTALNFLGLPEPGWLVDPAWSKPALIIMGMWGVGGTVVIYLAALKEVPRELYEAAELDGATSWRKTTAITLPMISPVLFFTVVVNIIGYFQYFTQAYVFSATGYGGQLAVGGPRNSTMFYALYLYLNAFRFFKMGLASAMAWILFLILLVATLVLLRTSSRWVHYGGARPI</sequence>
<dbReference type="Pfam" id="PF00528">
    <property type="entry name" value="BPD_transp_1"/>
    <property type="match status" value="1"/>
</dbReference>
<organism evidence="9 10">
    <name type="scientific">Carboxydichorda subterranea</name>
    <dbReference type="NCBI Taxonomy" id="3109565"/>
    <lineage>
        <taxon>Bacteria</taxon>
        <taxon>Bacillati</taxon>
        <taxon>Bacillota</taxon>
        <taxon>Limnochordia</taxon>
        <taxon>Limnochordales</taxon>
        <taxon>Geochordaceae</taxon>
        <taxon>Carboxydichorda</taxon>
    </lineage>
</organism>
<feature type="domain" description="ABC transmembrane type-1" evidence="8">
    <location>
        <begin position="69"/>
        <end position="289"/>
    </location>
</feature>
<keyword evidence="2 7" id="KW-0813">Transport</keyword>
<evidence type="ECO:0000259" key="8">
    <source>
        <dbReference type="PROSITE" id="PS50928"/>
    </source>
</evidence>
<evidence type="ECO:0000256" key="6">
    <source>
        <dbReference type="ARBA" id="ARBA00023136"/>
    </source>
</evidence>
<proteinExistence type="inferred from homology"/>
<keyword evidence="3" id="KW-1003">Cell membrane</keyword>
<evidence type="ECO:0000256" key="4">
    <source>
        <dbReference type="ARBA" id="ARBA00022692"/>
    </source>
</evidence>
<feature type="transmembrane region" description="Helical" evidence="7">
    <location>
        <begin position="12"/>
        <end position="39"/>
    </location>
</feature>
<comment type="subcellular location">
    <subcellularLocation>
        <location evidence="1 7">Cell membrane</location>
        <topology evidence="1 7">Multi-pass membrane protein</topology>
    </subcellularLocation>
</comment>
<comment type="similarity">
    <text evidence="7">Belongs to the binding-protein-dependent transport system permease family.</text>
</comment>
<feature type="transmembrane region" description="Helical" evidence="7">
    <location>
        <begin position="203"/>
        <end position="224"/>
    </location>
</feature>
<dbReference type="PANTHER" id="PTHR30193:SF1">
    <property type="entry name" value="ABC TRANSPORTER PERMEASE PROTEIN YESP-RELATED"/>
    <property type="match status" value="1"/>
</dbReference>
<keyword evidence="6 7" id="KW-0472">Membrane</keyword>
<feature type="transmembrane region" description="Helical" evidence="7">
    <location>
        <begin position="268"/>
        <end position="290"/>
    </location>
</feature>
<evidence type="ECO:0000256" key="5">
    <source>
        <dbReference type="ARBA" id="ARBA00022989"/>
    </source>
</evidence>
<dbReference type="InterPro" id="IPR051393">
    <property type="entry name" value="ABC_transporter_permease"/>
</dbReference>
<dbReference type="Proteomes" id="UP001332192">
    <property type="component" value="Chromosome"/>
</dbReference>
<gene>
    <name evidence="9" type="ORF">U7230_10685</name>
</gene>
<evidence type="ECO:0000256" key="7">
    <source>
        <dbReference type="RuleBase" id="RU363032"/>
    </source>
</evidence>
<name>A0ABZ1BUS1_9FIRM</name>
<reference evidence="9 10" key="1">
    <citation type="journal article" date="2024" name="Front. Microbiol.">
        <title>Novel thermophilic genera Geochorda gen. nov. and Carboxydochorda gen. nov. from the deep terrestrial subsurface reveal the ecophysiological diversity in the class Limnochordia.</title>
        <authorList>
            <person name="Karnachuk O.V."/>
            <person name="Lukina A.P."/>
            <person name="Avakyan M.R."/>
            <person name="Kadnikov V.V."/>
            <person name="Begmatov S."/>
            <person name="Beletsky A.V."/>
            <person name="Vlasova K.G."/>
            <person name="Novikov A.A."/>
            <person name="Shcherbakova V.A."/>
            <person name="Mardanov A.V."/>
            <person name="Ravin N.V."/>
        </authorList>
    </citation>
    <scope>NUCLEOTIDE SEQUENCE [LARGE SCALE GENOMIC DNA]</scope>
    <source>
        <strain evidence="9 10">L945</strain>
    </source>
</reference>
<keyword evidence="4 7" id="KW-0812">Transmembrane</keyword>
<keyword evidence="5 7" id="KW-1133">Transmembrane helix</keyword>
<feature type="transmembrane region" description="Helical" evidence="7">
    <location>
        <begin position="107"/>
        <end position="126"/>
    </location>
</feature>
<evidence type="ECO:0000256" key="1">
    <source>
        <dbReference type="ARBA" id="ARBA00004651"/>
    </source>
</evidence>
<dbReference type="SUPFAM" id="SSF160964">
    <property type="entry name" value="MalF N-terminal region-like"/>
    <property type="match status" value="1"/>
</dbReference>
<dbReference type="InterPro" id="IPR035906">
    <property type="entry name" value="MetI-like_sf"/>
</dbReference>
<protein>
    <submittedName>
        <fullName evidence="9">Sugar ABC transporter permease</fullName>
    </submittedName>
</protein>
<accession>A0ABZ1BUS1</accession>
<dbReference type="PANTHER" id="PTHR30193">
    <property type="entry name" value="ABC TRANSPORTER PERMEASE PROTEIN"/>
    <property type="match status" value="1"/>
</dbReference>
<evidence type="ECO:0000256" key="3">
    <source>
        <dbReference type="ARBA" id="ARBA00022475"/>
    </source>
</evidence>
<keyword evidence="10" id="KW-1185">Reference proteome</keyword>
<dbReference type="InterPro" id="IPR000515">
    <property type="entry name" value="MetI-like"/>
</dbReference>
<evidence type="ECO:0000313" key="10">
    <source>
        <dbReference type="Proteomes" id="UP001332192"/>
    </source>
</evidence>
<dbReference type="PROSITE" id="PS50928">
    <property type="entry name" value="ABC_TM1"/>
    <property type="match status" value="1"/>
</dbReference>
<evidence type="ECO:0000313" key="9">
    <source>
        <dbReference type="EMBL" id="WRP16556.1"/>
    </source>
</evidence>
<dbReference type="Gene3D" id="1.10.3720.10">
    <property type="entry name" value="MetI-like"/>
    <property type="match status" value="1"/>
</dbReference>
<feature type="transmembrane region" description="Helical" evidence="7">
    <location>
        <begin position="158"/>
        <end position="177"/>
    </location>
</feature>
<dbReference type="SUPFAM" id="SSF161098">
    <property type="entry name" value="MetI-like"/>
    <property type="match status" value="1"/>
</dbReference>
<evidence type="ECO:0000256" key="2">
    <source>
        <dbReference type="ARBA" id="ARBA00022448"/>
    </source>
</evidence>
<feature type="transmembrane region" description="Helical" evidence="7">
    <location>
        <begin position="73"/>
        <end position="95"/>
    </location>
</feature>
<dbReference type="RefSeq" id="WP_324715829.1">
    <property type="nucleotide sequence ID" value="NZ_CP141615.1"/>
</dbReference>
<dbReference type="CDD" id="cd06261">
    <property type="entry name" value="TM_PBP2"/>
    <property type="match status" value="1"/>
</dbReference>
<dbReference type="EMBL" id="CP141615">
    <property type="protein sequence ID" value="WRP16556.1"/>
    <property type="molecule type" value="Genomic_DNA"/>
</dbReference>